<protein>
    <submittedName>
        <fullName evidence="6">BTAD domain-containing putative transcriptional regulator</fullName>
    </submittedName>
</protein>
<dbReference type="Gene3D" id="3.40.50.300">
    <property type="entry name" value="P-loop containing nucleotide triphosphate hydrolases"/>
    <property type="match status" value="1"/>
</dbReference>
<keyword evidence="2 3" id="KW-0238">DNA-binding</keyword>
<feature type="coiled-coil region" evidence="4">
    <location>
        <begin position="758"/>
        <end position="792"/>
    </location>
</feature>
<feature type="domain" description="OmpR/PhoB-type" evidence="5">
    <location>
        <begin position="1"/>
        <end position="78"/>
    </location>
</feature>
<evidence type="ECO:0000256" key="1">
    <source>
        <dbReference type="ARBA" id="ARBA00005820"/>
    </source>
</evidence>
<dbReference type="Pfam" id="PF03704">
    <property type="entry name" value="BTAD"/>
    <property type="match status" value="1"/>
</dbReference>
<dbReference type="SUPFAM" id="SSF46894">
    <property type="entry name" value="C-terminal effector domain of the bipartite response regulators"/>
    <property type="match status" value="1"/>
</dbReference>
<dbReference type="InterPro" id="IPR005158">
    <property type="entry name" value="BTAD"/>
</dbReference>
<dbReference type="PANTHER" id="PTHR47691:SF3">
    <property type="entry name" value="HTH-TYPE TRANSCRIPTIONAL REGULATOR RV0890C-RELATED"/>
    <property type="match status" value="1"/>
</dbReference>
<evidence type="ECO:0000313" key="7">
    <source>
        <dbReference type="Proteomes" id="UP001500393"/>
    </source>
</evidence>
<evidence type="ECO:0000256" key="3">
    <source>
        <dbReference type="PROSITE-ProRule" id="PRU01091"/>
    </source>
</evidence>
<keyword evidence="7" id="KW-1185">Reference proteome</keyword>
<dbReference type="CDD" id="cd15831">
    <property type="entry name" value="BTAD"/>
    <property type="match status" value="1"/>
</dbReference>
<dbReference type="Proteomes" id="UP001500393">
    <property type="component" value="Unassembled WGS sequence"/>
</dbReference>
<dbReference type="InterPro" id="IPR058852">
    <property type="entry name" value="HTH_77"/>
</dbReference>
<name>A0ABP4PVG5_9ACTN</name>
<evidence type="ECO:0000256" key="4">
    <source>
        <dbReference type="SAM" id="Coils"/>
    </source>
</evidence>
<dbReference type="PANTHER" id="PTHR47691">
    <property type="entry name" value="REGULATOR-RELATED"/>
    <property type="match status" value="1"/>
</dbReference>
<dbReference type="InterPro" id="IPR011990">
    <property type="entry name" value="TPR-like_helical_dom_sf"/>
</dbReference>
<organism evidence="6 7">
    <name type="scientific">Kribbella sancticallisti</name>
    <dbReference type="NCBI Taxonomy" id="460087"/>
    <lineage>
        <taxon>Bacteria</taxon>
        <taxon>Bacillati</taxon>
        <taxon>Actinomycetota</taxon>
        <taxon>Actinomycetes</taxon>
        <taxon>Propionibacteriales</taxon>
        <taxon>Kribbellaceae</taxon>
        <taxon>Kribbella</taxon>
    </lineage>
</organism>
<reference evidence="7" key="1">
    <citation type="journal article" date="2019" name="Int. J. Syst. Evol. Microbiol.">
        <title>The Global Catalogue of Microorganisms (GCM) 10K type strain sequencing project: providing services to taxonomists for standard genome sequencing and annotation.</title>
        <authorList>
            <consortium name="The Broad Institute Genomics Platform"/>
            <consortium name="The Broad Institute Genome Sequencing Center for Infectious Disease"/>
            <person name="Wu L."/>
            <person name="Ma J."/>
        </authorList>
    </citation>
    <scope>NUCLEOTIDE SEQUENCE [LARGE SCALE GENOMIC DNA]</scope>
    <source>
        <strain evidence="7">JCM 14969</strain>
    </source>
</reference>
<evidence type="ECO:0000313" key="6">
    <source>
        <dbReference type="EMBL" id="GAA1592393.1"/>
    </source>
</evidence>
<comment type="similarity">
    <text evidence="1">Belongs to the AfsR/DnrI/RedD regulatory family.</text>
</comment>
<gene>
    <name evidence="6" type="ORF">GCM10009789_53100</name>
</gene>
<dbReference type="PROSITE" id="PS51755">
    <property type="entry name" value="OMPR_PHOB"/>
    <property type="match status" value="1"/>
</dbReference>
<dbReference type="SUPFAM" id="SSF52540">
    <property type="entry name" value="P-loop containing nucleoside triphosphate hydrolases"/>
    <property type="match status" value="1"/>
</dbReference>
<evidence type="ECO:0000259" key="5">
    <source>
        <dbReference type="PROSITE" id="PS51755"/>
    </source>
</evidence>
<dbReference type="Gene3D" id="1.10.10.10">
    <property type="entry name" value="Winged helix-like DNA-binding domain superfamily/Winged helix DNA-binding domain"/>
    <property type="match status" value="1"/>
</dbReference>
<comment type="caution">
    <text evidence="6">The sequence shown here is derived from an EMBL/GenBank/DDBJ whole genome shotgun (WGS) entry which is preliminary data.</text>
</comment>
<proteinExistence type="inferred from homology"/>
<dbReference type="Gene3D" id="1.25.40.10">
    <property type="entry name" value="Tetratricopeptide repeat domain"/>
    <property type="match status" value="2"/>
</dbReference>
<dbReference type="SMART" id="SM01043">
    <property type="entry name" value="BTAD"/>
    <property type="match status" value="1"/>
</dbReference>
<dbReference type="EMBL" id="BAAAOS010000038">
    <property type="protein sequence ID" value="GAA1592393.1"/>
    <property type="molecule type" value="Genomic_DNA"/>
</dbReference>
<dbReference type="InterPro" id="IPR016032">
    <property type="entry name" value="Sig_transdc_resp-reg_C-effctor"/>
</dbReference>
<dbReference type="InterPro" id="IPR001867">
    <property type="entry name" value="OmpR/PhoB-type_DNA-bd"/>
</dbReference>
<dbReference type="PRINTS" id="PR00364">
    <property type="entry name" value="DISEASERSIST"/>
</dbReference>
<evidence type="ECO:0000256" key="2">
    <source>
        <dbReference type="ARBA" id="ARBA00023125"/>
    </source>
</evidence>
<dbReference type="InterPro" id="IPR036388">
    <property type="entry name" value="WH-like_DNA-bd_sf"/>
</dbReference>
<dbReference type="InterPro" id="IPR027417">
    <property type="entry name" value="P-loop_NTPase"/>
</dbReference>
<accession>A0ABP4PVG5</accession>
<feature type="DNA-binding region" description="OmpR/PhoB-type" evidence="3">
    <location>
        <begin position="1"/>
        <end position="78"/>
    </location>
</feature>
<keyword evidence="4" id="KW-0175">Coiled coil</keyword>
<dbReference type="Pfam" id="PF25872">
    <property type="entry name" value="HTH_77"/>
    <property type="match status" value="1"/>
</dbReference>
<sequence length="1012" mass="109591">MRIPELKVRAVLADLLVHLNQPVSADRLTDHLYSDAPPARPGGALQLKVSRLRKALDEAEPGARSLVVSKSPGYLLSAESESVDAELFQSLVRRAQAAADPRDRARLLADALRLWRGPAYADFADEPFTRSAIVRLEEERLVALEEQAEARLDLGEHHLLVGELGDLVTQYPLRQRLRAAYLTALYRSGRHGDALDSYEELRRQLADELGLDPAPELVALQTAILRQDPELTAVEREPVAASNLPVPLTELIGRESAVREVRKLLTTNRLLTLVGHGGVGKTRLALAAAEGLADAADGGPADGVWLVELAALDRSADSGAVAGAALAVLGIREQSHAASRFNAHPTKLLVDALRNKQLLLAFDNCEHVVAAVAELVDRLLREAPELQVLATSQEALGVPGEVVWAVPPLELPSGDAQAELAGSSAVRLFLARAGLDLEPGNAAAVVAICRGLDGIPLALELAAARVRALGVHELAARLDDRLQLLSSGRRTGPARQQTLRAMIAWSWELLAPQDQAVLRRLSAYADSFTLESAQVVANSNDLTVLALVDRSLIAPVEVRAGRRYRLLESVRAYAAEQLADETQEVRHRHLQYYADLVERAEPHLHGANQRTWLDRLDQEAGELRHALEYAVQVGDAEYALRLVDGLVWYWFLRGRLTEARRAVAAALSLTTASPLRQSALAWATSLTLLRGDSPGDDVRDVAAAVRDRIGTPEKRARVIWALAFANRGFGDPATTDDLVDLALSELRAVDDRWGVAAALNLRATLHRSRSELADAERDAREAEDLFRELGDRWGLLKATSTLAELAEIDGDYDRAGQLHRTGLRLAEELELWSEVSFKLSGLGRIALLTGDLSTSAELHAQALQLAADQLDQVAQEFAEIGLALTARRQGRLDAAENHLSRWLSWLDRVDGEPGLALVLAELGFIAELRGDPETALARHLESQAAAKRIGDPRAVALALEGQAGAHSLAGRLDEARQLLAAAAALRTSVGAPLPPAESADLIRIGNRLGINE</sequence>
<dbReference type="SUPFAM" id="SSF48452">
    <property type="entry name" value="TPR-like"/>
    <property type="match status" value="3"/>
</dbReference>